<dbReference type="GO" id="GO:0016324">
    <property type="term" value="C:apical plasma membrane"/>
    <property type="evidence" value="ECO:0007669"/>
    <property type="project" value="TreeGrafter"/>
</dbReference>
<feature type="disulfide bond" evidence="10">
    <location>
        <begin position="69"/>
        <end position="84"/>
    </location>
</feature>
<dbReference type="Proteomes" id="UP000694381">
    <property type="component" value="Unassembled WGS sequence"/>
</dbReference>
<sequence length="256" mass="26892">MELGGTRRAAALSLALRLLLGFGLGLEAALIPTRTQTRVQAAGPSAGSCPPNNFQCHTSGYCVPLSWRCDGDPDCSDDSDEEECRIEPLSVLPCSCDNISDCSAGPGGPDKLRNCSHQPCQEGELPCTLGNVCIPHTWHCDGHSDCPDSSDELNCESNTESNRILQEETTTTTGTPETLENVTSLRNATTASVGDPSGNPSAYGIIVAAGVLSAILVLATILLLLQLRGQGYLPPSGLLVAVKESLLLSERKTSLL</sequence>
<keyword evidence="8" id="KW-0675">Receptor</keyword>
<keyword evidence="7 10" id="KW-1015">Disulfide bond</keyword>
<dbReference type="GeneID" id="103743313"/>
<dbReference type="GO" id="GO:0043235">
    <property type="term" value="C:receptor complex"/>
    <property type="evidence" value="ECO:0007669"/>
    <property type="project" value="TreeGrafter"/>
</dbReference>
<feature type="signal peptide" evidence="12">
    <location>
        <begin position="1"/>
        <end position="25"/>
    </location>
</feature>
<keyword evidence="6 11" id="KW-0472">Membrane</keyword>
<evidence type="ECO:0000256" key="5">
    <source>
        <dbReference type="ARBA" id="ARBA00022989"/>
    </source>
</evidence>
<evidence type="ECO:0000256" key="6">
    <source>
        <dbReference type="ARBA" id="ARBA00023136"/>
    </source>
</evidence>
<evidence type="ECO:0000256" key="3">
    <source>
        <dbReference type="ARBA" id="ARBA00022729"/>
    </source>
</evidence>
<dbReference type="FunFam" id="4.10.400.10:FF:000002">
    <property type="entry name" value="Low-density lipoprotein receptor-related protein 1"/>
    <property type="match status" value="1"/>
</dbReference>
<dbReference type="Ensembl" id="ENSNGAT00000023123.1">
    <property type="protein sequence ID" value="ENSNGAP00000017493.1"/>
    <property type="gene ID" value="ENSNGAG00000017906.1"/>
</dbReference>
<evidence type="ECO:0000256" key="7">
    <source>
        <dbReference type="ARBA" id="ARBA00023157"/>
    </source>
</evidence>
<keyword evidence="2 11" id="KW-0812">Transmembrane</keyword>
<comment type="caution">
    <text evidence="10">Lacks conserved residue(s) required for the propagation of feature annotation.</text>
</comment>
<dbReference type="SUPFAM" id="SSF57424">
    <property type="entry name" value="LDL receptor-like module"/>
    <property type="match status" value="2"/>
</dbReference>
<dbReference type="GO" id="GO:0030656">
    <property type="term" value="P:regulation of vitamin metabolic process"/>
    <property type="evidence" value="ECO:0007669"/>
    <property type="project" value="Ensembl"/>
</dbReference>
<keyword evidence="3 12" id="KW-0732">Signal</keyword>
<dbReference type="PANTHER" id="PTHR22722:SF15">
    <property type="entry name" value="LOW-DENSITY LIPOPROTEIN RECEPTOR-RELATED"/>
    <property type="match status" value="1"/>
</dbReference>
<reference evidence="13" key="1">
    <citation type="submission" date="2025-08" db="UniProtKB">
        <authorList>
            <consortium name="Ensembl"/>
        </authorList>
    </citation>
    <scope>IDENTIFICATION</scope>
</reference>
<dbReference type="GeneTree" id="ENSGT00730000111436"/>
<dbReference type="CTD" id="51293"/>
<dbReference type="SMART" id="SM00192">
    <property type="entry name" value="LDLa"/>
    <property type="match status" value="2"/>
</dbReference>
<organism evidence="13 14">
    <name type="scientific">Nannospalax galili</name>
    <name type="common">Northern Israeli blind subterranean mole rat</name>
    <name type="synonym">Spalax galili</name>
    <dbReference type="NCBI Taxonomy" id="1026970"/>
    <lineage>
        <taxon>Eukaryota</taxon>
        <taxon>Metazoa</taxon>
        <taxon>Chordata</taxon>
        <taxon>Craniata</taxon>
        <taxon>Vertebrata</taxon>
        <taxon>Euteleostomi</taxon>
        <taxon>Mammalia</taxon>
        <taxon>Eutheria</taxon>
        <taxon>Euarchontoglires</taxon>
        <taxon>Glires</taxon>
        <taxon>Rodentia</taxon>
        <taxon>Myomorpha</taxon>
        <taxon>Muroidea</taxon>
        <taxon>Spalacidae</taxon>
        <taxon>Spalacinae</taxon>
        <taxon>Nannospalax</taxon>
    </lineage>
</organism>
<feature type="transmembrane region" description="Helical" evidence="11">
    <location>
        <begin position="202"/>
        <end position="225"/>
    </location>
</feature>
<evidence type="ECO:0000256" key="10">
    <source>
        <dbReference type="PROSITE-ProRule" id="PRU00124"/>
    </source>
</evidence>
<dbReference type="PANTHER" id="PTHR22722">
    <property type="entry name" value="LOW-DENSITY LIPOPROTEIN RECEPTOR-RELATED PROTEIN 2-RELATED"/>
    <property type="match status" value="1"/>
</dbReference>
<dbReference type="InterPro" id="IPR036055">
    <property type="entry name" value="LDL_receptor-like_sf"/>
</dbReference>
<dbReference type="Gene3D" id="4.10.400.10">
    <property type="entry name" value="Low-density Lipoprotein Receptor"/>
    <property type="match status" value="2"/>
</dbReference>
<dbReference type="RefSeq" id="XP_008842782.1">
    <property type="nucleotide sequence ID" value="XM_008844560.3"/>
</dbReference>
<dbReference type="Pfam" id="PF00057">
    <property type="entry name" value="Ldl_recept_a"/>
    <property type="match status" value="2"/>
</dbReference>
<dbReference type="GO" id="GO:0015889">
    <property type="term" value="P:cobalamin transport"/>
    <property type="evidence" value="ECO:0007669"/>
    <property type="project" value="Ensembl"/>
</dbReference>
<accession>A0A8C6RET8</accession>
<dbReference type="CDD" id="cd00112">
    <property type="entry name" value="LDLa"/>
    <property type="match status" value="2"/>
</dbReference>
<keyword evidence="9" id="KW-0325">Glycoprotein</keyword>
<dbReference type="GO" id="GO:0031419">
    <property type="term" value="F:cobalamin binding"/>
    <property type="evidence" value="ECO:0007669"/>
    <property type="project" value="Ensembl"/>
</dbReference>
<gene>
    <name evidence="13" type="primary">Cd320</name>
</gene>
<dbReference type="GO" id="GO:0005509">
    <property type="term" value="F:calcium ion binding"/>
    <property type="evidence" value="ECO:0007669"/>
    <property type="project" value="Ensembl"/>
</dbReference>
<evidence type="ECO:0000313" key="14">
    <source>
        <dbReference type="Proteomes" id="UP000694381"/>
    </source>
</evidence>
<protein>
    <submittedName>
        <fullName evidence="13">CD320 antigen</fullName>
    </submittedName>
</protein>
<dbReference type="GO" id="GO:0031296">
    <property type="term" value="P:B cell costimulation"/>
    <property type="evidence" value="ECO:0007669"/>
    <property type="project" value="Ensembl"/>
</dbReference>
<evidence type="ECO:0000256" key="11">
    <source>
        <dbReference type="SAM" id="Phobius"/>
    </source>
</evidence>
<dbReference type="InterPro" id="IPR051221">
    <property type="entry name" value="LDLR-related"/>
</dbReference>
<dbReference type="PROSITE" id="PS01209">
    <property type="entry name" value="LDLRA_1"/>
    <property type="match status" value="2"/>
</dbReference>
<evidence type="ECO:0000256" key="9">
    <source>
        <dbReference type="ARBA" id="ARBA00023180"/>
    </source>
</evidence>
<evidence type="ECO:0000256" key="1">
    <source>
        <dbReference type="ARBA" id="ARBA00004167"/>
    </source>
</evidence>
<dbReference type="GO" id="GO:0042562">
    <property type="term" value="F:hormone binding"/>
    <property type="evidence" value="ECO:0007669"/>
    <property type="project" value="TreeGrafter"/>
</dbReference>
<dbReference type="OMA" id="IKPCAQD"/>
<evidence type="ECO:0000256" key="4">
    <source>
        <dbReference type="ARBA" id="ARBA00022737"/>
    </source>
</evidence>
<dbReference type="InterPro" id="IPR002172">
    <property type="entry name" value="LDrepeatLR_classA_rpt"/>
</dbReference>
<dbReference type="GO" id="GO:0005783">
    <property type="term" value="C:endoplasmic reticulum"/>
    <property type="evidence" value="ECO:0007669"/>
    <property type="project" value="Ensembl"/>
</dbReference>
<dbReference type="GO" id="GO:0006898">
    <property type="term" value="P:receptor-mediated endocytosis"/>
    <property type="evidence" value="ECO:0007669"/>
    <property type="project" value="TreeGrafter"/>
</dbReference>
<dbReference type="PROSITE" id="PS50068">
    <property type="entry name" value="LDLRA_2"/>
    <property type="match status" value="2"/>
</dbReference>
<dbReference type="KEGG" id="ngi:103743313"/>
<dbReference type="InterPro" id="IPR023415">
    <property type="entry name" value="LDLR_class-A_CS"/>
</dbReference>
<evidence type="ECO:0000256" key="8">
    <source>
        <dbReference type="ARBA" id="ARBA00023170"/>
    </source>
</evidence>
<feature type="disulfide bond" evidence="10">
    <location>
        <begin position="140"/>
        <end position="155"/>
    </location>
</feature>
<dbReference type="PRINTS" id="PR00261">
    <property type="entry name" value="LDLRECEPTOR"/>
</dbReference>
<evidence type="ECO:0000256" key="2">
    <source>
        <dbReference type="ARBA" id="ARBA00022692"/>
    </source>
</evidence>
<keyword evidence="14" id="KW-1185">Reference proteome</keyword>
<proteinExistence type="predicted"/>
<dbReference type="GO" id="GO:0038024">
    <property type="term" value="F:cargo receptor activity"/>
    <property type="evidence" value="ECO:0007669"/>
    <property type="project" value="Ensembl"/>
</dbReference>
<evidence type="ECO:0000313" key="13">
    <source>
        <dbReference type="Ensembl" id="ENSNGAP00000017493.1"/>
    </source>
</evidence>
<dbReference type="GO" id="GO:0030890">
    <property type="term" value="P:positive regulation of B cell proliferation"/>
    <property type="evidence" value="ECO:0007669"/>
    <property type="project" value="Ensembl"/>
</dbReference>
<evidence type="ECO:0000256" key="12">
    <source>
        <dbReference type="SAM" id="SignalP"/>
    </source>
</evidence>
<name>A0A8C6RET8_NANGA</name>
<keyword evidence="5 11" id="KW-1133">Transmembrane helix</keyword>
<comment type="subcellular location">
    <subcellularLocation>
        <location evidence="1">Membrane</location>
        <topology evidence="1">Single-pass membrane protein</topology>
    </subcellularLocation>
</comment>
<dbReference type="AlphaFoldDB" id="A0A8C6RET8"/>
<feature type="chain" id="PRO_5034125636" evidence="12">
    <location>
        <begin position="26"/>
        <end position="256"/>
    </location>
</feature>
<reference evidence="13" key="2">
    <citation type="submission" date="2025-09" db="UniProtKB">
        <authorList>
            <consortium name="Ensembl"/>
        </authorList>
    </citation>
    <scope>IDENTIFICATION</scope>
</reference>
<dbReference type="OrthoDB" id="9990982at2759"/>
<keyword evidence="4" id="KW-0677">Repeat</keyword>